<name>A0A3E0L370_9CHRO</name>
<dbReference type="SUPFAM" id="SSF143100">
    <property type="entry name" value="TTHA1013/TTHA0281-like"/>
    <property type="match status" value="1"/>
</dbReference>
<comment type="caution">
    <text evidence="1">The sequence shown here is derived from an EMBL/GenBank/DDBJ whole genome shotgun (WGS) entry which is preliminary data.</text>
</comment>
<proteinExistence type="predicted"/>
<evidence type="ECO:0000313" key="1">
    <source>
        <dbReference type="EMBL" id="REJ41807.1"/>
    </source>
</evidence>
<dbReference type="EMBL" id="QQWC01000003">
    <property type="protein sequence ID" value="REJ41807.1"/>
    <property type="molecule type" value="Genomic_DNA"/>
</dbReference>
<reference evidence="1 2" key="1">
    <citation type="submission" date="2017-10" db="EMBL/GenBank/DDBJ databases">
        <title>A large-scale comparative metagenomic study reveals the eutrophication-driven functional interactions in six Microcystis-epibionts communities.</title>
        <authorList>
            <person name="Li Q."/>
            <person name="Lin F."/>
        </authorList>
    </citation>
    <scope>NUCLEOTIDE SEQUENCE [LARGE SCALE GENOMIC DNA]</scope>
    <source>
        <strain evidence="1">TF09</strain>
    </source>
</reference>
<dbReference type="Proteomes" id="UP000256873">
    <property type="component" value="Unassembled WGS sequence"/>
</dbReference>
<organism evidence="1 2">
    <name type="scientific">Microcystis flos-aquae TF09</name>
    <dbReference type="NCBI Taxonomy" id="2060473"/>
    <lineage>
        <taxon>Bacteria</taxon>
        <taxon>Bacillati</taxon>
        <taxon>Cyanobacteriota</taxon>
        <taxon>Cyanophyceae</taxon>
        <taxon>Oscillatoriophycideae</taxon>
        <taxon>Chroococcales</taxon>
        <taxon>Microcystaceae</taxon>
        <taxon>Microcystis</taxon>
    </lineage>
</organism>
<evidence type="ECO:0000313" key="2">
    <source>
        <dbReference type="Proteomes" id="UP000256873"/>
    </source>
</evidence>
<dbReference type="AlphaFoldDB" id="A0A3E0L370"/>
<protein>
    <submittedName>
        <fullName evidence="1">Type II toxin-antitoxin system HicB family antitoxin</fullName>
    </submittedName>
</protein>
<gene>
    <name evidence="1" type="ORF">DWQ54_12855</name>
</gene>
<dbReference type="InterPro" id="IPR035069">
    <property type="entry name" value="TTHA1013/TTHA0281-like"/>
</dbReference>
<dbReference type="Gene3D" id="3.30.160.250">
    <property type="match status" value="1"/>
</dbReference>
<accession>A0A3E0L370</accession>
<sequence>MKSIKIIVEKHPDGYIAYPLGIEGVVIGEGESYQEVLEDAKSALRFHIETFGVEVLDTEYSVLEASIIVR</sequence>